<organism evidence="1 2">
    <name type="scientific">Eruca vesicaria subsp. sativa</name>
    <name type="common">Garden rocket</name>
    <name type="synonym">Eruca sativa</name>
    <dbReference type="NCBI Taxonomy" id="29727"/>
    <lineage>
        <taxon>Eukaryota</taxon>
        <taxon>Viridiplantae</taxon>
        <taxon>Streptophyta</taxon>
        <taxon>Embryophyta</taxon>
        <taxon>Tracheophyta</taxon>
        <taxon>Spermatophyta</taxon>
        <taxon>Magnoliopsida</taxon>
        <taxon>eudicotyledons</taxon>
        <taxon>Gunneridae</taxon>
        <taxon>Pentapetalae</taxon>
        <taxon>rosids</taxon>
        <taxon>malvids</taxon>
        <taxon>Brassicales</taxon>
        <taxon>Brassicaceae</taxon>
        <taxon>Brassiceae</taxon>
        <taxon>Eruca</taxon>
    </lineage>
</organism>
<name>A0ABC8J0L3_ERUVS</name>
<reference evidence="1 2" key="1">
    <citation type="submission" date="2022-03" db="EMBL/GenBank/DDBJ databases">
        <authorList>
            <person name="Macdonald S."/>
            <person name="Ahmed S."/>
            <person name="Newling K."/>
        </authorList>
    </citation>
    <scope>NUCLEOTIDE SEQUENCE [LARGE SCALE GENOMIC DNA]</scope>
</reference>
<comment type="caution">
    <text evidence="1">The sequence shown here is derived from an EMBL/GenBank/DDBJ whole genome shotgun (WGS) entry which is preliminary data.</text>
</comment>
<gene>
    <name evidence="1" type="ORF">ERUC_LOCUS5077</name>
</gene>
<proteinExistence type="predicted"/>
<evidence type="ECO:0000313" key="1">
    <source>
        <dbReference type="EMBL" id="CAH8308024.1"/>
    </source>
</evidence>
<accession>A0ABC8J0L3</accession>
<dbReference type="EMBL" id="CAKOAT010068489">
    <property type="protein sequence ID" value="CAH8308024.1"/>
    <property type="molecule type" value="Genomic_DNA"/>
</dbReference>
<sequence>MVLTDEHGDKIHAMCKKNEILNVKRKLPLENGVFSQRSPFHKANIGQQPIHTRCSSLRKL</sequence>
<evidence type="ECO:0000313" key="2">
    <source>
        <dbReference type="Proteomes" id="UP001642260"/>
    </source>
</evidence>
<protein>
    <submittedName>
        <fullName evidence="1">Uncharacterized protein</fullName>
    </submittedName>
</protein>
<dbReference type="Proteomes" id="UP001642260">
    <property type="component" value="Unassembled WGS sequence"/>
</dbReference>
<dbReference type="AlphaFoldDB" id="A0ABC8J0L3"/>
<keyword evidence="2" id="KW-1185">Reference proteome</keyword>